<keyword evidence="4" id="KW-0805">Transcription regulation</keyword>
<comment type="subcellular location">
    <subcellularLocation>
        <location evidence="1">Nucleus</location>
    </subcellularLocation>
</comment>
<evidence type="ECO:0000256" key="1">
    <source>
        <dbReference type="ARBA" id="ARBA00004123"/>
    </source>
</evidence>
<dbReference type="Pfam" id="PF00172">
    <property type="entry name" value="Zn_clus"/>
    <property type="match status" value="1"/>
</dbReference>
<dbReference type="InterPro" id="IPR007219">
    <property type="entry name" value="XnlR_reg_dom"/>
</dbReference>
<evidence type="ECO:0000259" key="9">
    <source>
        <dbReference type="PROSITE" id="PS50048"/>
    </source>
</evidence>
<sequence>MPGILPMKVIKVGNSSQSRVAQACDRCRSKKIRCDGIRPCCSQCANVGFECRTSDKLSRRAFPRGYTESLEERVRALEAEVRELKDLLDEKDEKIDILSKMHGNRRPSVESSQSSPAPDPKKDSGSQQKEDTFRVQASPLLLGVENSDSYFMGASSGRAFIESFKRKIQENGKSCTDFNPEAFLHIQGCYALTHKPPSPTQRIPPRLFSDRCVNVYFQEWAPLFPVLHKPTFLRIYEEFVADPEKIKNNHKLAQLYLVFAIAALSSEQPDLQQISACELQWQCSLEAILMDNTMITLQCLVLALMYCTVRADYKRLQHYKGIAVGLSHRLGLHQSQKRFSFGALTIETRKKVFWTLYTLDCFSAAILGLPKLLKEDDVHAEYPSDTDDEYVTEKGFQPSLPGEHTRLSSALALFRGARILAKVLEKNYPAATSHELSLQQMSALEGELDDWSHKLPQHLKLTFKQDKPSTDVTGSRSPLLALAYYYIKTLIYRPAVGSSLGPKAAPALISLGESSKHIVQIIQLLEERSMSFSFCLNKSDTLILCGMSLLYQTLDLKQDSKVLKDNEKLANAVIKIVDKVKAPGSYDFKRVAEMLVTVDEPAPQSLPSPPRQSPDTGMAAPPTHRLSPPAPAHKLQPTLGRHASASMSETDLLLQQEKLRRMAMSQFPQQHKLELRRSGSRASFDSLRQEPLIRRQHRLSMSQAQAAQAAMIARVSPTPGATARQNLDYLPLNSPSPGSQPSSPVQTRGGQQQGRVSQVQMAQQAHLFAQLQKNTAVSTAEWEALLGSIDGGQLNLYDAIYGGPALSLTDTPVSTSTGWSPDSWDLSGFNLGDFGHSSGTAHSVLSLSEESLSSADEVPPNEMGLSVDSMDYRNSTLPVTAGCTTTDGYMLDGLGGNFSL</sequence>
<dbReference type="InterPro" id="IPR001138">
    <property type="entry name" value="Zn2Cys6_DnaBD"/>
</dbReference>
<dbReference type="AlphaFoldDB" id="A0AAN6NLU1"/>
<keyword evidence="2" id="KW-0479">Metal-binding</keyword>
<evidence type="ECO:0000256" key="4">
    <source>
        <dbReference type="ARBA" id="ARBA00023015"/>
    </source>
</evidence>
<dbReference type="PROSITE" id="PS50048">
    <property type="entry name" value="ZN2_CY6_FUNGAL_2"/>
    <property type="match status" value="1"/>
</dbReference>
<reference evidence="11" key="1">
    <citation type="journal article" date="2023" name="Mol. Phylogenet. Evol.">
        <title>Genome-scale phylogeny and comparative genomics of the fungal order Sordariales.</title>
        <authorList>
            <person name="Hensen N."/>
            <person name="Bonometti L."/>
            <person name="Westerberg I."/>
            <person name="Brannstrom I.O."/>
            <person name="Guillou S."/>
            <person name="Cros-Aarteil S."/>
            <person name="Calhoun S."/>
            <person name="Haridas S."/>
            <person name="Kuo A."/>
            <person name="Mondo S."/>
            <person name="Pangilinan J."/>
            <person name="Riley R."/>
            <person name="LaButti K."/>
            <person name="Andreopoulos B."/>
            <person name="Lipzen A."/>
            <person name="Chen C."/>
            <person name="Yan M."/>
            <person name="Daum C."/>
            <person name="Ng V."/>
            <person name="Clum A."/>
            <person name="Steindorff A."/>
            <person name="Ohm R.A."/>
            <person name="Martin F."/>
            <person name="Silar P."/>
            <person name="Natvig D.O."/>
            <person name="Lalanne C."/>
            <person name="Gautier V."/>
            <person name="Ament-Velasquez S.L."/>
            <person name="Kruys A."/>
            <person name="Hutchinson M.I."/>
            <person name="Powell A.J."/>
            <person name="Barry K."/>
            <person name="Miller A.N."/>
            <person name="Grigoriev I.V."/>
            <person name="Debuchy R."/>
            <person name="Gladieux P."/>
            <person name="Hiltunen Thoren M."/>
            <person name="Johannesson H."/>
        </authorList>
    </citation>
    <scope>NUCLEOTIDE SEQUENCE [LARGE SCALE GENOMIC DNA]</scope>
    <source>
        <strain evidence="11">CBS 340.73</strain>
    </source>
</reference>
<dbReference type="InterPro" id="IPR036864">
    <property type="entry name" value="Zn2-C6_fun-type_DNA-bd_sf"/>
</dbReference>
<evidence type="ECO:0000256" key="8">
    <source>
        <dbReference type="SAM" id="MobiDB-lite"/>
    </source>
</evidence>
<dbReference type="Pfam" id="PF04082">
    <property type="entry name" value="Fungal_trans"/>
    <property type="match status" value="1"/>
</dbReference>
<evidence type="ECO:0000256" key="3">
    <source>
        <dbReference type="ARBA" id="ARBA00022833"/>
    </source>
</evidence>
<proteinExistence type="predicted"/>
<evidence type="ECO:0000313" key="10">
    <source>
        <dbReference type="EMBL" id="KAK3946017.1"/>
    </source>
</evidence>
<dbReference type="PROSITE" id="PS00463">
    <property type="entry name" value="ZN2_CY6_FUNGAL_1"/>
    <property type="match status" value="1"/>
</dbReference>
<feature type="compositionally biased region" description="Basic and acidic residues" evidence="8">
    <location>
        <begin position="119"/>
        <end position="131"/>
    </location>
</feature>
<dbReference type="InterPro" id="IPR050987">
    <property type="entry name" value="AtrR-like"/>
</dbReference>
<keyword evidence="3" id="KW-0862">Zinc</keyword>
<evidence type="ECO:0000313" key="11">
    <source>
        <dbReference type="Proteomes" id="UP001303473"/>
    </source>
</evidence>
<keyword evidence="6" id="KW-0804">Transcription</keyword>
<feature type="compositionally biased region" description="Low complexity" evidence="8">
    <location>
        <begin position="731"/>
        <end position="757"/>
    </location>
</feature>
<dbReference type="CDD" id="cd15485">
    <property type="entry name" value="ZIP_Cat8"/>
    <property type="match status" value="1"/>
</dbReference>
<keyword evidence="11" id="KW-1185">Reference proteome</keyword>
<dbReference type="GO" id="GO:0006351">
    <property type="term" value="P:DNA-templated transcription"/>
    <property type="evidence" value="ECO:0007669"/>
    <property type="project" value="InterPro"/>
</dbReference>
<dbReference type="PANTHER" id="PTHR46910:SF12">
    <property type="entry name" value="REGULATORY PROTEIN CAT8"/>
    <property type="match status" value="1"/>
</dbReference>
<feature type="domain" description="Zn(2)-C6 fungal-type" evidence="9">
    <location>
        <begin position="23"/>
        <end position="53"/>
    </location>
</feature>
<dbReference type="GO" id="GO:0005634">
    <property type="term" value="C:nucleus"/>
    <property type="evidence" value="ECO:0007669"/>
    <property type="project" value="UniProtKB-SubCell"/>
</dbReference>
<dbReference type="SMART" id="SM00066">
    <property type="entry name" value="GAL4"/>
    <property type="match status" value="1"/>
</dbReference>
<dbReference type="CDD" id="cd12148">
    <property type="entry name" value="fungal_TF_MHR"/>
    <property type="match status" value="1"/>
</dbReference>
<evidence type="ECO:0000256" key="5">
    <source>
        <dbReference type="ARBA" id="ARBA00023125"/>
    </source>
</evidence>
<gene>
    <name evidence="10" type="ORF">QBC46DRAFT_276947</name>
</gene>
<evidence type="ECO:0000256" key="6">
    <source>
        <dbReference type="ARBA" id="ARBA00023163"/>
    </source>
</evidence>
<dbReference type="PANTHER" id="PTHR46910">
    <property type="entry name" value="TRANSCRIPTION FACTOR PDR1"/>
    <property type="match status" value="1"/>
</dbReference>
<comment type="caution">
    <text evidence="10">The sequence shown here is derived from an EMBL/GenBank/DDBJ whole genome shotgun (WGS) entry which is preliminary data.</text>
</comment>
<evidence type="ECO:0000256" key="2">
    <source>
        <dbReference type="ARBA" id="ARBA00022723"/>
    </source>
</evidence>
<feature type="region of interest" description="Disordered" evidence="8">
    <location>
        <begin position="720"/>
        <end position="757"/>
    </location>
</feature>
<evidence type="ECO:0000256" key="7">
    <source>
        <dbReference type="ARBA" id="ARBA00023242"/>
    </source>
</evidence>
<organism evidence="10 11">
    <name type="scientific">Diplogelasinospora grovesii</name>
    <dbReference type="NCBI Taxonomy" id="303347"/>
    <lineage>
        <taxon>Eukaryota</taxon>
        <taxon>Fungi</taxon>
        <taxon>Dikarya</taxon>
        <taxon>Ascomycota</taxon>
        <taxon>Pezizomycotina</taxon>
        <taxon>Sordariomycetes</taxon>
        <taxon>Sordariomycetidae</taxon>
        <taxon>Sordariales</taxon>
        <taxon>Diplogelasinosporaceae</taxon>
        <taxon>Diplogelasinospora</taxon>
    </lineage>
</organism>
<keyword evidence="7" id="KW-0539">Nucleus</keyword>
<name>A0AAN6NLU1_9PEZI</name>
<dbReference type="CDD" id="cd00067">
    <property type="entry name" value="GAL4"/>
    <property type="match status" value="1"/>
</dbReference>
<accession>A0AAN6NLU1</accession>
<dbReference type="Proteomes" id="UP001303473">
    <property type="component" value="Unassembled WGS sequence"/>
</dbReference>
<protein>
    <submittedName>
        <fullName evidence="10">Transcriptional activator protein acu-15 protein</fullName>
    </submittedName>
</protein>
<dbReference type="GO" id="GO:0003677">
    <property type="term" value="F:DNA binding"/>
    <property type="evidence" value="ECO:0007669"/>
    <property type="project" value="UniProtKB-KW"/>
</dbReference>
<dbReference type="GO" id="GO:0008270">
    <property type="term" value="F:zinc ion binding"/>
    <property type="evidence" value="ECO:0007669"/>
    <property type="project" value="InterPro"/>
</dbReference>
<feature type="region of interest" description="Disordered" evidence="8">
    <location>
        <begin position="100"/>
        <end position="131"/>
    </location>
</feature>
<dbReference type="SUPFAM" id="SSF57701">
    <property type="entry name" value="Zn2/Cys6 DNA-binding domain"/>
    <property type="match status" value="1"/>
</dbReference>
<dbReference type="EMBL" id="MU853753">
    <property type="protein sequence ID" value="KAK3946017.1"/>
    <property type="molecule type" value="Genomic_DNA"/>
</dbReference>
<dbReference type="GO" id="GO:0000981">
    <property type="term" value="F:DNA-binding transcription factor activity, RNA polymerase II-specific"/>
    <property type="evidence" value="ECO:0007669"/>
    <property type="project" value="InterPro"/>
</dbReference>
<dbReference type="Gene3D" id="4.10.240.10">
    <property type="entry name" value="Zn(2)-C6 fungal-type DNA-binding domain"/>
    <property type="match status" value="1"/>
</dbReference>
<keyword evidence="5" id="KW-0238">DNA-binding</keyword>
<dbReference type="FunFam" id="4.10.240.10:FF:000007">
    <property type="entry name" value="C6 transcription factor FacB"/>
    <property type="match status" value="1"/>
</dbReference>
<feature type="region of interest" description="Disordered" evidence="8">
    <location>
        <begin position="599"/>
        <end position="648"/>
    </location>
</feature>
<dbReference type="SMART" id="SM00906">
    <property type="entry name" value="Fungal_trans"/>
    <property type="match status" value="1"/>
</dbReference>